<dbReference type="GO" id="GO:0000976">
    <property type="term" value="F:transcription cis-regulatory region binding"/>
    <property type="evidence" value="ECO:0007669"/>
    <property type="project" value="TreeGrafter"/>
</dbReference>
<keyword evidence="2" id="KW-0805">Transcription regulation</keyword>
<dbReference type="Pfam" id="PF03466">
    <property type="entry name" value="LysR_substrate"/>
    <property type="match status" value="1"/>
</dbReference>
<dbReference type="Pfam" id="PF00126">
    <property type="entry name" value="HTH_1"/>
    <property type="match status" value="1"/>
</dbReference>
<comment type="caution">
    <text evidence="6">The sequence shown here is derived from an EMBL/GenBank/DDBJ whole genome shotgun (WGS) entry which is preliminary data.</text>
</comment>
<dbReference type="GO" id="GO:0003700">
    <property type="term" value="F:DNA-binding transcription factor activity"/>
    <property type="evidence" value="ECO:0007669"/>
    <property type="project" value="InterPro"/>
</dbReference>
<dbReference type="InterPro" id="IPR036388">
    <property type="entry name" value="WH-like_DNA-bd_sf"/>
</dbReference>
<dbReference type="InterPro" id="IPR036390">
    <property type="entry name" value="WH_DNA-bd_sf"/>
</dbReference>
<dbReference type="InterPro" id="IPR000847">
    <property type="entry name" value="LysR_HTH_N"/>
</dbReference>
<reference evidence="7" key="1">
    <citation type="submission" date="2020-01" db="EMBL/GenBank/DDBJ databases">
        <title>'Steroidobacter agaridevorans' sp. nov., agar-degrading bacteria isolated from rhizosphere soils.</title>
        <authorList>
            <person name="Ikenaga M."/>
            <person name="Kataoka M."/>
            <person name="Murouchi A."/>
            <person name="Katsuragi S."/>
            <person name="Sakai M."/>
        </authorList>
    </citation>
    <scope>NUCLEOTIDE SEQUENCE [LARGE SCALE GENOMIC DNA]</scope>
    <source>
        <strain evidence="7">YU21-B</strain>
    </source>
</reference>
<dbReference type="SUPFAM" id="SSF53850">
    <property type="entry name" value="Periplasmic binding protein-like II"/>
    <property type="match status" value="1"/>
</dbReference>
<dbReference type="PANTHER" id="PTHR30126">
    <property type="entry name" value="HTH-TYPE TRANSCRIPTIONAL REGULATOR"/>
    <property type="match status" value="1"/>
</dbReference>
<keyword evidence="3" id="KW-0238">DNA-binding</keyword>
<evidence type="ECO:0000256" key="4">
    <source>
        <dbReference type="ARBA" id="ARBA00023163"/>
    </source>
</evidence>
<dbReference type="CDD" id="cd08419">
    <property type="entry name" value="PBP2_CbbR_RubisCO_like"/>
    <property type="match status" value="1"/>
</dbReference>
<evidence type="ECO:0000313" key="6">
    <source>
        <dbReference type="EMBL" id="GFE80520.1"/>
    </source>
</evidence>
<dbReference type="AlphaFoldDB" id="A0A829YBA0"/>
<feature type="domain" description="HTH lysR-type" evidence="5">
    <location>
        <begin position="4"/>
        <end position="61"/>
    </location>
</feature>
<keyword evidence="4" id="KW-0804">Transcription</keyword>
<evidence type="ECO:0000256" key="3">
    <source>
        <dbReference type="ARBA" id="ARBA00023125"/>
    </source>
</evidence>
<dbReference type="Gene3D" id="1.10.10.10">
    <property type="entry name" value="Winged helix-like DNA-binding domain superfamily/Winged helix DNA-binding domain"/>
    <property type="match status" value="1"/>
</dbReference>
<evidence type="ECO:0000259" key="5">
    <source>
        <dbReference type="PROSITE" id="PS50931"/>
    </source>
</evidence>
<dbReference type="PANTHER" id="PTHR30126:SF5">
    <property type="entry name" value="HTH-TYPE TRANSCRIPTIONAL ACTIVATOR CMPR"/>
    <property type="match status" value="1"/>
</dbReference>
<organism evidence="6 7">
    <name type="scientific">Steroidobacter agaridevorans</name>
    <dbReference type="NCBI Taxonomy" id="2695856"/>
    <lineage>
        <taxon>Bacteria</taxon>
        <taxon>Pseudomonadati</taxon>
        <taxon>Pseudomonadota</taxon>
        <taxon>Gammaproteobacteria</taxon>
        <taxon>Steroidobacterales</taxon>
        <taxon>Steroidobacteraceae</taxon>
        <taxon>Steroidobacter</taxon>
    </lineage>
</organism>
<evidence type="ECO:0000256" key="1">
    <source>
        <dbReference type="ARBA" id="ARBA00009437"/>
    </source>
</evidence>
<evidence type="ECO:0000313" key="7">
    <source>
        <dbReference type="Proteomes" id="UP000445000"/>
    </source>
</evidence>
<dbReference type="Proteomes" id="UP000445000">
    <property type="component" value="Unassembled WGS sequence"/>
</dbReference>
<dbReference type="EMBL" id="BLJN01000002">
    <property type="protein sequence ID" value="GFE80520.1"/>
    <property type="molecule type" value="Genomic_DNA"/>
</dbReference>
<keyword evidence="7" id="KW-1185">Reference proteome</keyword>
<accession>A0A829YBA0</accession>
<name>A0A829YBA0_9GAMM</name>
<dbReference type="FunFam" id="1.10.10.10:FF:000001">
    <property type="entry name" value="LysR family transcriptional regulator"/>
    <property type="match status" value="1"/>
</dbReference>
<protein>
    <submittedName>
        <fullName evidence="6">LysR family transcriptional regulator</fullName>
    </submittedName>
</protein>
<dbReference type="PROSITE" id="PS50931">
    <property type="entry name" value="HTH_LYSR"/>
    <property type="match status" value="1"/>
</dbReference>
<evidence type="ECO:0000256" key="2">
    <source>
        <dbReference type="ARBA" id="ARBA00023015"/>
    </source>
</evidence>
<comment type="similarity">
    <text evidence="1">Belongs to the LysR transcriptional regulatory family.</text>
</comment>
<dbReference type="SUPFAM" id="SSF46785">
    <property type="entry name" value="Winged helix' DNA-binding domain"/>
    <property type="match status" value="1"/>
</dbReference>
<proteinExistence type="inferred from homology"/>
<dbReference type="Gene3D" id="3.40.190.290">
    <property type="match status" value="1"/>
</dbReference>
<gene>
    <name evidence="6" type="ORF">GCM10011487_25200</name>
</gene>
<dbReference type="InterPro" id="IPR005119">
    <property type="entry name" value="LysR_subst-bd"/>
</dbReference>
<dbReference type="RefSeq" id="WP_161812193.1">
    <property type="nucleotide sequence ID" value="NZ_BLJN01000002.1"/>
</dbReference>
<sequence>MRNITLRQMRVFAAVARYRSFTKAARELHLTQPAISQQIKLLEIEVGLPLLEHVGRQIHLTAAGDELLRYASQVTELLREAGESLAAMRGLKRGVLKLGAVSTAKYFAPSLLSAFAPAYPEVTIHFTVGNREEIIQQLAANETDLVIMGRPPRELITIAEPFAKHPLVVIASPKHPLAGKRRIPLERLGSESFIIREEGSGTRASMEHVFAKRGVPIRVLMEVSSNETIKQAVMAGMGIGFISIHTVGLELAAGKLVMLNVTGLPLIRDWFVIHMRDKRLSPIAVAFRSFLLEKGATIIHKTAEESRSILRAASAQQ</sequence>
<dbReference type="PRINTS" id="PR00039">
    <property type="entry name" value="HTHLYSR"/>
</dbReference>